<name>A0ACA9L085_9GLOM</name>
<organism evidence="1 2">
    <name type="scientific">Acaulospora colombiana</name>
    <dbReference type="NCBI Taxonomy" id="27376"/>
    <lineage>
        <taxon>Eukaryota</taxon>
        <taxon>Fungi</taxon>
        <taxon>Fungi incertae sedis</taxon>
        <taxon>Mucoromycota</taxon>
        <taxon>Glomeromycotina</taxon>
        <taxon>Glomeromycetes</taxon>
        <taxon>Diversisporales</taxon>
        <taxon>Acaulosporaceae</taxon>
        <taxon>Acaulospora</taxon>
    </lineage>
</organism>
<dbReference type="EMBL" id="CAJVPT010004028">
    <property type="protein sequence ID" value="CAG8503465.1"/>
    <property type="molecule type" value="Genomic_DNA"/>
</dbReference>
<protein>
    <submittedName>
        <fullName evidence="1">13791_t:CDS:1</fullName>
    </submittedName>
</protein>
<dbReference type="Proteomes" id="UP000789525">
    <property type="component" value="Unassembled WGS sequence"/>
</dbReference>
<sequence length="114" mass="12836">METLDTPSIPLPTTEKILSQNPHPLVSTLCSIGALLFSVYILQAQNVTIIYIYIEAFLSLIPNILAINAERMEKLWWGVPLGILMLDAISLFLIKDSEQDIQSLEKLKYKYKGA</sequence>
<comment type="caution">
    <text evidence="1">The sequence shown here is derived from an EMBL/GenBank/DDBJ whole genome shotgun (WGS) entry which is preliminary data.</text>
</comment>
<proteinExistence type="predicted"/>
<reference evidence="1" key="1">
    <citation type="submission" date="2021-06" db="EMBL/GenBank/DDBJ databases">
        <authorList>
            <person name="Kallberg Y."/>
            <person name="Tangrot J."/>
            <person name="Rosling A."/>
        </authorList>
    </citation>
    <scope>NUCLEOTIDE SEQUENCE</scope>
    <source>
        <strain evidence="1">CL356</strain>
    </source>
</reference>
<evidence type="ECO:0000313" key="1">
    <source>
        <dbReference type="EMBL" id="CAG8503465.1"/>
    </source>
</evidence>
<evidence type="ECO:0000313" key="2">
    <source>
        <dbReference type="Proteomes" id="UP000789525"/>
    </source>
</evidence>
<accession>A0ACA9L085</accession>
<gene>
    <name evidence="1" type="ORF">ACOLOM_LOCUS2904</name>
</gene>
<keyword evidence="2" id="KW-1185">Reference proteome</keyword>